<dbReference type="RefSeq" id="WP_087199446.1">
    <property type="nucleotide sequence ID" value="NZ_CP173660.1"/>
</dbReference>
<comment type="caution">
    <text evidence="2">The sequence shown here is derived from an EMBL/GenBank/DDBJ whole genome shotgun (WGS) entry which is preliminary data.</text>
</comment>
<keyword evidence="3" id="KW-1185">Reference proteome</keyword>
<gene>
    <name evidence="2" type="ORF">FLB61_00845</name>
</gene>
<accession>A0ABS7L3X4</accession>
<proteinExistence type="predicted"/>
<keyword evidence="1" id="KW-0175">Coiled coil</keyword>
<dbReference type="Proteomes" id="UP000779049">
    <property type="component" value="Unassembled WGS sequence"/>
</dbReference>
<name>A0ABS7L3X4_9FIRM</name>
<dbReference type="EMBL" id="VIRV01000001">
    <property type="protein sequence ID" value="MBY0757662.1"/>
    <property type="molecule type" value="Genomic_DNA"/>
</dbReference>
<reference evidence="2 3" key="1">
    <citation type="journal article" date="2020" name="New Microbes New Infect">
        <title>Sellimonas caecigallum sp. nov., description and genome sequence of a new member of the Sellimonas genus isolated from the cecum of feral chicken.</title>
        <authorList>
            <person name="Wongkuna S."/>
            <person name="Ghimire S."/>
            <person name="Antony L."/>
            <person name="Chankhamhaengdecha S."/>
            <person name="Janvilisri T."/>
            <person name="Scaria J."/>
        </authorList>
    </citation>
    <scope>NUCLEOTIDE SEQUENCE [LARGE SCALE GENOMIC DNA]</scope>
    <source>
        <strain evidence="2 3">SW451</strain>
    </source>
</reference>
<evidence type="ECO:0000313" key="2">
    <source>
        <dbReference type="EMBL" id="MBY0757662.1"/>
    </source>
</evidence>
<evidence type="ECO:0000313" key="3">
    <source>
        <dbReference type="Proteomes" id="UP000779049"/>
    </source>
</evidence>
<feature type="coiled-coil region" evidence="1">
    <location>
        <begin position="7"/>
        <end position="34"/>
    </location>
</feature>
<sequence>MEDRVKLQQYEKMQKAIQERYEDACDKLEEMKEAGRTKSATYRQYMGNKMMYKNMLDLYALYDLKEE</sequence>
<evidence type="ECO:0000256" key="1">
    <source>
        <dbReference type="SAM" id="Coils"/>
    </source>
</evidence>
<protein>
    <submittedName>
        <fullName evidence="2">Uncharacterized protein</fullName>
    </submittedName>
</protein>
<organism evidence="2 3">
    <name type="scientific">Sellimonas caecigallum</name>
    <dbReference type="NCBI Taxonomy" id="2592333"/>
    <lineage>
        <taxon>Bacteria</taxon>
        <taxon>Bacillati</taxon>
        <taxon>Bacillota</taxon>
        <taxon>Clostridia</taxon>
        <taxon>Lachnospirales</taxon>
        <taxon>Lachnospiraceae</taxon>
        <taxon>Sellimonas</taxon>
    </lineage>
</organism>